<dbReference type="RefSeq" id="WP_090900173.1">
    <property type="nucleotide sequence ID" value="NZ_CZPZ01000031.1"/>
</dbReference>
<feature type="domain" description="Methyltransferase" evidence="2">
    <location>
        <begin position="36"/>
        <end position="132"/>
    </location>
</feature>
<dbReference type="Proteomes" id="UP000198736">
    <property type="component" value="Unassembled WGS sequence"/>
</dbReference>
<sequence>MNDHTLRWPLPKHDYWSTPFAHSLLQHLDLRPGLRILDVASGHGIPAFYLAEQVGPTGAVLAIDASAGQVARARAVQGSQLPWLRFECADMRSLPPALPTFDRITGNLSVMFFRPNRFEAVRGLVDHLNPDGQLVLTFPSSGTFDSLWQRVDQAMTRQGLISERERFQDYLLERPSARDGRSWLERLDLERVEAIEYPLEVKTGAGQEFLHHPLLRGGFLDDVYECFEDQSLANRFMTDIAQDITRFTPLIAQRCVLSGWKRAAKAGCEG</sequence>
<evidence type="ECO:0000256" key="1">
    <source>
        <dbReference type="ARBA" id="ARBA00022679"/>
    </source>
</evidence>
<evidence type="ECO:0000313" key="4">
    <source>
        <dbReference type="Proteomes" id="UP000198736"/>
    </source>
</evidence>
<proteinExistence type="predicted"/>
<dbReference type="STRING" id="1742973.COMA2_40179"/>
<reference evidence="4" key="1">
    <citation type="submission" date="2015-10" db="EMBL/GenBank/DDBJ databases">
        <authorList>
            <person name="Luecker S."/>
            <person name="Luecker S."/>
        </authorList>
    </citation>
    <scope>NUCLEOTIDE SEQUENCE [LARGE SCALE GENOMIC DNA]</scope>
</reference>
<dbReference type="InterPro" id="IPR029063">
    <property type="entry name" value="SAM-dependent_MTases_sf"/>
</dbReference>
<dbReference type="AlphaFoldDB" id="A0A0S4LKG8"/>
<dbReference type="PANTHER" id="PTHR43861">
    <property type="entry name" value="TRANS-ACONITATE 2-METHYLTRANSFERASE-RELATED"/>
    <property type="match status" value="1"/>
</dbReference>
<keyword evidence="1" id="KW-0808">Transferase</keyword>
<organism evidence="3 4">
    <name type="scientific">Candidatus Nitrospira nitrificans</name>
    <dbReference type="NCBI Taxonomy" id="1742973"/>
    <lineage>
        <taxon>Bacteria</taxon>
        <taxon>Pseudomonadati</taxon>
        <taxon>Nitrospirota</taxon>
        <taxon>Nitrospiria</taxon>
        <taxon>Nitrospirales</taxon>
        <taxon>Nitrospiraceae</taxon>
        <taxon>Nitrospira</taxon>
    </lineage>
</organism>
<dbReference type="CDD" id="cd02440">
    <property type="entry name" value="AdoMet_MTases"/>
    <property type="match status" value="1"/>
</dbReference>
<protein>
    <recommendedName>
        <fullName evidence="2">Methyltransferase domain-containing protein</fullName>
    </recommendedName>
</protein>
<accession>A0A0S4LKG8</accession>
<dbReference type="OrthoDB" id="9777638at2"/>
<name>A0A0S4LKG8_9BACT</name>
<keyword evidence="4" id="KW-1185">Reference proteome</keyword>
<evidence type="ECO:0000313" key="3">
    <source>
        <dbReference type="EMBL" id="CUS38083.1"/>
    </source>
</evidence>
<gene>
    <name evidence="3" type="ORF">COMA2_40179</name>
</gene>
<dbReference type="Pfam" id="PF13649">
    <property type="entry name" value="Methyltransf_25"/>
    <property type="match status" value="1"/>
</dbReference>
<dbReference type="GO" id="GO:0016740">
    <property type="term" value="F:transferase activity"/>
    <property type="evidence" value="ECO:0007669"/>
    <property type="project" value="UniProtKB-KW"/>
</dbReference>
<evidence type="ECO:0000259" key="2">
    <source>
        <dbReference type="Pfam" id="PF13649"/>
    </source>
</evidence>
<dbReference type="SUPFAM" id="SSF53335">
    <property type="entry name" value="S-adenosyl-L-methionine-dependent methyltransferases"/>
    <property type="match status" value="1"/>
</dbReference>
<dbReference type="Gene3D" id="3.40.50.150">
    <property type="entry name" value="Vaccinia Virus protein VP39"/>
    <property type="match status" value="1"/>
</dbReference>
<dbReference type="EMBL" id="CZPZ01000031">
    <property type="protein sequence ID" value="CUS38083.1"/>
    <property type="molecule type" value="Genomic_DNA"/>
</dbReference>
<dbReference type="InterPro" id="IPR041698">
    <property type="entry name" value="Methyltransf_25"/>
</dbReference>